<dbReference type="Proteomes" id="UP000019426">
    <property type="component" value="Chromosome M2/40_rep1"/>
</dbReference>
<keyword evidence="3" id="KW-1185">Reference proteome</keyword>
<dbReference type="eggNOG" id="COG3153">
    <property type="taxonomic scope" value="Bacteria"/>
</dbReference>
<dbReference type="STRING" id="1216932.CM240_0706"/>
<evidence type="ECO:0000259" key="1">
    <source>
        <dbReference type="Pfam" id="PF12674"/>
    </source>
</evidence>
<feature type="domain" description="Putative zinc ribbon" evidence="1">
    <location>
        <begin position="6"/>
        <end position="86"/>
    </location>
</feature>
<dbReference type="KEGG" id="clt:CM240_0706"/>
<dbReference type="AlphaFoldDB" id="W6RTC6"/>
<dbReference type="InterPro" id="IPR025868">
    <property type="entry name" value="Zn_ribbon_dom_put"/>
</dbReference>
<dbReference type="Pfam" id="PF12674">
    <property type="entry name" value="Zn_ribbon_2"/>
    <property type="match status" value="1"/>
</dbReference>
<name>W6RTC6_9CLOT</name>
<dbReference type="RefSeq" id="WP_044036503.1">
    <property type="nucleotide sequence ID" value="NZ_HG917868.1"/>
</dbReference>
<dbReference type="OrthoDB" id="9801008at2"/>
<dbReference type="HOGENOM" id="CLU_175260_0_0_9"/>
<dbReference type="PATRIC" id="fig|1216932.3.peg.692"/>
<dbReference type="EMBL" id="HG917868">
    <property type="protein sequence ID" value="CDM67871.1"/>
    <property type="molecule type" value="Genomic_DNA"/>
</dbReference>
<organism evidence="2 3">
    <name type="scientific">Clostridium bornimense</name>
    <dbReference type="NCBI Taxonomy" id="1216932"/>
    <lineage>
        <taxon>Bacteria</taxon>
        <taxon>Bacillati</taxon>
        <taxon>Bacillota</taxon>
        <taxon>Clostridia</taxon>
        <taxon>Eubacteriales</taxon>
        <taxon>Clostridiaceae</taxon>
        <taxon>Clostridium</taxon>
    </lineage>
</organism>
<proteinExistence type="predicted"/>
<protein>
    <recommendedName>
        <fullName evidence="1">Putative zinc ribbon domain-containing protein</fullName>
    </recommendedName>
</protein>
<gene>
    <name evidence="2" type="ORF">CM240_0706</name>
</gene>
<reference evidence="2 3" key="1">
    <citation type="submission" date="2013-11" db="EMBL/GenBank/DDBJ databases">
        <title>Complete genome sequence of Clostridum sp. M2/40.</title>
        <authorList>
            <person name="Wibberg D."/>
            <person name="Puehler A."/>
            <person name="Schlueter A."/>
        </authorList>
    </citation>
    <scope>NUCLEOTIDE SEQUENCE [LARGE SCALE GENOMIC DNA]</scope>
    <source>
        <strain evidence="3">M2/40</strain>
    </source>
</reference>
<accession>W6RTC6</accession>
<sequence>MENMNYCQSCAMPMGEGEKLFGTNLDGSKNEDYCKYCFKDGEFIADISMDEMIEGCIPHVVNANSTMTEESARAMMKEVFPKLKRWSK</sequence>
<evidence type="ECO:0000313" key="3">
    <source>
        <dbReference type="Proteomes" id="UP000019426"/>
    </source>
</evidence>
<evidence type="ECO:0000313" key="2">
    <source>
        <dbReference type="EMBL" id="CDM67871.1"/>
    </source>
</evidence>